<feature type="compositionally biased region" description="Acidic residues" evidence="1">
    <location>
        <begin position="37"/>
        <end position="48"/>
    </location>
</feature>
<feature type="region of interest" description="Disordered" evidence="1">
    <location>
        <begin position="1"/>
        <end position="86"/>
    </location>
</feature>
<keyword evidence="3" id="KW-1185">Reference proteome</keyword>
<feature type="region of interest" description="Disordered" evidence="1">
    <location>
        <begin position="264"/>
        <end position="297"/>
    </location>
</feature>
<dbReference type="OrthoDB" id="5374569at2759"/>
<reference evidence="2" key="1">
    <citation type="journal article" date="2021" name="IMA Fungus">
        <title>Genomic characterization of three marine fungi, including Emericellopsis atlantica sp. nov. with signatures of a generalist lifestyle and marine biomass degradation.</title>
        <authorList>
            <person name="Hagestad O.C."/>
            <person name="Hou L."/>
            <person name="Andersen J.H."/>
            <person name="Hansen E.H."/>
            <person name="Altermark B."/>
            <person name="Li C."/>
            <person name="Kuhnert E."/>
            <person name="Cox R.J."/>
            <person name="Crous P.W."/>
            <person name="Spatafora J.W."/>
            <person name="Lail K."/>
            <person name="Amirebrahimi M."/>
            <person name="Lipzen A."/>
            <person name="Pangilinan J."/>
            <person name="Andreopoulos W."/>
            <person name="Hayes R.D."/>
            <person name="Ng V."/>
            <person name="Grigoriev I.V."/>
            <person name="Jackson S.A."/>
            <person name="Sutton T.D.S."/>
            <person name="Dobson A.D.W."/>
            <person name="Rama T."/>
        </authorList>
    </citation>
    <scope>NUCLEOTIDE SEQUENCE</scope>
    <source>
        <strain evidence="2">TRa3180A</strain>
    </source>
</reference>
<proteinExistence type="predicted"/>
<dbReference type="EMBL" id="MU253774">
    <property type="protein sequence ID" value="KAG9247357.1"/>
    <property type="molecule type" value="Genomic_DNA"/>
</dbReference>
<name>A0A9P7Z8R1_9HELO</name>
<sequence>MPRTLPWTKKKNTSEARVSKSATPKPSAKRARGAIAADEDGDDDDDIDPPASKRRSFGSTIGQQSNVTAFLNRGMPSSPPASAGAPVEKYAASTHCFASSDDGAVRFMDEGMSHDDKYRMVEDEFLSVAKKFTIFLHTAEYKEQISRAKAREGAIIDSFSRPVAGKMPEATKRKMDSVKSANKQKNAIDGILTGKNVDVDSDSDADLPHFGTALHGLMDSPRKKGKNVSVATRVAAGYISAAVRRMSSPTQVCESPNWKVQVRSELAAVPQDELSTEDEDEEDEEDDLDAPIRHARP</sequence>
<organism evidence="2 3">
    <name type="scientific">Calycina marina</name>
    <dbReference type="NCBI Taxonomy" id="1763456"/>
    <lineage>
        <taxon>Eukaryota</taxon>
        <taxon>Fungi</taxon>
        <taxon>Dikarya</taxon>
        <taxon>Ascomycota</taxon>
        <taxon>Pezizomycotina</taxon>
        <taxon>Leotiomycetes</taxon>
        <taxon>Helotiales</taxon>
        <taxon>Pezizellaceae</taxon>
        <taxon>Calycina</taxon>
    </lineage>
</organism>
<evidence type="ECO:0000313" key="2">
    <source>
        <dbReference type="EMBL" id="KAG9247357.1"/>
    </source>
</evidence>
<feature type="compositionally biased region" description="Acidic residues" evidence="1">
    <location>
        <begin position="274"/>
        <end position="289"/>
    </location>
</feature>
<protein>
    <submittedName>
        <fullName evidence="2">Uncharacterized protein</fullName>
    </submittedName>
</protein>
<evidence type="ECO:0000313" key="3">
    <source>
        <dbReference type="Proteomes" id="UP000887226"/>
    </source>
</evidence>
<dbReference type="Proteomes" id="UP000887226">
    <property type="component" value="Unassembled WGS sequence"/>
</dbReference>
<comment type="caution">
    <text evidence="2">The sequence shown here is derived from an EMBL/GenBank/DDBJ whole genome shotgun (WGS) entry which is preliminary data.</text>
</comment>
<gene>
    <name evidence="2" type="ORF">BJ878DRAFT_539367</name>
</gene>
<evidence type="ECO:0000256" key="1">
    <source>
        <dbReference type="SAM" id="MobiDB-lite"/>
    </source>
</evidence>
<accession>A0A9P7Z8R1</accession>
<dbReference type="AlphaFoldDB" id="A0A9P7Z8R1"/>
<feature type="compositionally biased region" description="Polar residues" evidence="1">
    <location>
        <begin position="57"/>
        <end position="69"/>
    </location>
</feature>